<proteinExistence type="predicted"/>
<evidence type="ECO:0000313" key="2">
    <source>
        <dbReference type="Proteomes" id="UP000805193"/>
    </source>
</evidence>
<comment type="caution">
    <text evidence="1">The sequence shown here is derived from an EMBL/GenBank/DDBJ whole genome shotgun (WGS) entry which is preliminary data.</text>
</comment>
<keyword evidence="2" id="KW-1185">Reference proteome</keyword>
<name>A0AC60P366_IXOPE</name>
<evidence type="ECO:0000313" key="1">
    <source>
        <dbReference type="EMBL" id="KAG0413824.1"/>
    </source>
</evidence>
<feature type="non-terminal residue" evidence="1">
    <location>
        <position position="1"/>
    </location>
</feature>
<reference evidence="1 2" key="1">
    <citation type="journal article" date="2020" name="Cell">
        <title>Large-Scale Comparative Analyses of Tick Genomes Elucidate Their Genetic Diversity and Vector Capacities.</title>
        <authorList>
            <consortium name="Tick Genome and Microbiome Consortium (TIGMIC)"/>
            <person name="Jia N."/>
            <person name="Wang J."/>
            <person name="Shi W."/>
            <person name="Du L."/>
            <person name="Sun Y."/>
            <person name="Zhan W."/>
            <person name="Jiang J.F."/>
            <person name="Wang Q."/>
            <person name="Zhang B."/>
            <person name="Ji P."/>
            <person name="Bell-Sakyi L."/>
            <person name="Cui X.M."/>
            <person name="Yuan T.T."/>
            <person name="Jiang B.G."/>
            <person name="Yang W.F."/>
            <person name="Lam T.T."/>
            <person name="Chang Q.C."/>
            <person name="Ding S.J."/>
            <person name="Wang X.J."/>
            <person name="Zhu J.G."/>
            <person name="Ruan X.D."/>
            <person name="Zhao L."/>
            <person name="Wei J.T."/>
            <person name="Ye R.Z."/>
            <person name="Que T.C."/>
            <person name="Du C.H."/>
            <person name="Zhou Y.H."/>
            <person name="Cheng J.X."/>
            <person name="Dai P.F."/>
            <person name="Guo W.B."/>
            <person name="Han X.H."/>
            <person name="Huang E.J."/>
            <person name="Li L.F."/>
            <person name="Wei W."/>
            <person name="Gao Y.C."/>
            <person name="Liu J.Z."/>
            <person name="Shao H.Z."/>
            <person name="Wang X."/>
            <person name="Wang C.C."/>
            <person name="Yang T.C."/>
            <person name="Huo Q.B."/>
            <person name="Li W."/>
            <person name="Chen H.Y."/>
            <person name="Chen S.E."/>
            <person name="Zhou L.G."/>
            <person name="Ni X.B."/>
            <person name="Tian J.H."/>
            <person name="Sheng Y."/>
            <person name="Liu T."/>
            <person name="Pan Y.S."/>
            <person name="Xia L.Y."/>
            <person name="Li J."/>
            <person name="Zhao F."/>
            <person name="Cao W.C."/>
        </authorList>
    </citation>
    <scope>NUCLEOTIDE SEQUENCE [LARGE SCALE GENOMIC DNA]</scope>
    <source>
        <strain evidence="1">Iper-2018</strain>
    </source>
</reference>
<sequence>PLVLTHKIPTVLNKRGITIPIFAIIGILTVAGACFAAVIAVLLYRSSTRELAEVASDQVASWAAPGLPSKLRFPASTSDARRVFCVYDNRLSERPTGLNFSIEDLRVEYCDDIVYGYVGLDSSATNIRSKLPKYDFLDEGFKRSSTRELAEVASDQVASWAAPGLPSKLRFPASTSDARRVFCVYDNRLSERPTGLNFSIEDLRVEYCDDIVYGYVGLDSSATNIRSKLPKYDFLDEGFK</sequence>
<protein>
    <submittedName>
        <fullName evidence="1">Uncharacterized protein</fullName>
    </submittedName>
</protein>
<accession>A0AC60P366</accession>
<organism evidence="1 2">
    <name type="scientific">Ixodes persulcatus</name>
    <name type="common">Taiga tick</name>
    <dbReference type="NCBI Taxonomy" id="34615"/>
    <lineage>
        <taxon>Eukaryota</taxon>
        <taxon>Metazoa</taxon>
        <taxon>Ecdysozoa</taxon>
        <taxon>Arthropoda</taxon>
        <taxon>Chelicerata</taxon>
        <taxon>Arachnida</taxon>
        <taxon>Acari</taxon>
        <taxon>Parasitiformes</taxon>
        <taxon>Ixodida</taxon>
        <taxon>Ixodoidea</taxon>
        <taxon>Ixodidae</taxon>
        <taxon>Ixodinae</taxon>
        <taxon>Ixodes</taxon>
    </lineage>
</organism>
<gene>
    <name evidence="1" type="ORF">HPB47_009036</name>
</gene>
<dbReference type="Proteomes" id="UP000805193">
    <property type="component" value="Unassembled WGS sequence"/>
</dbReference>
<feature type="non-terminal residue" evidence="1">
    <location>
        <position position="240"/>
    </location>
</feature>
<dbReference type="EMBL" id="JABSTQ010011232">
    <property type="protein sequence ID" value="KAG0413824.1"/>
    <property type="molecule type" value="Genomic_DNA"/>
</dbReference>